<dbReference type="Proteomes" id="UP001371456">
    <property type="component" value="Unassembled WGS sequence"/>
</dbReference>
<dbReference type="AlphaFoldDB" id="A0AAN8U2A6"/>
<comment type="caution">
    <text evidence="1">The sequence shown here is derived from an EMBL/GenBank/DDBJ whole genome shotgun (WGS) entry which is preliminary data.</text>
</comment>
<evidence type="ECO:0000313" key="2">
    <source>
        <dbReference type="Proteomes" id="UP001371456"/>
    </source>
</evidence>
<sequence>MTQEATLGKAHRGKKAQAAVLRENIPVETELFNLETKPKVTTKISKFEAPEHWADVVHTSASLSKFYPSSSGAKSLADQVEVEIPISKASIWDSFDISKVSNTGFKLDYVAPEMQGETPITVIELRDIESEIKYWKTVVVCYVPGAHPPFDVVNGYVQRIVMELKKLEREIK</sequence>
<dbReference type="EMBL" id="JBANQN010000001">
    <property type="protein sequence ID" value="KAK6803332.1"/>
    <property type="molecule type" value="Genomic_DNA"/>
</dbReference>
<proteinExistence type="predicted"/>
<gene>
    <name evidence="1" type="ORF">RDI58_001116</name>
</gene>
<name>A0AAN8U2A6_SOLBU</name>
<accession>A0AAN8U2A6</accession>
<keyword evidence="2" id="KW-1185">Reference proteome</keyword>
<organism evidence="1 2">
    <name type="scientific">Solanum bulbocastanum</name>
    <name type="common">Wild potato</name>
    <dbReference type="NCBI Taxonomy" id="147425"/>
    <lineage>
        <taxon>Eukaryota</taxon>
        <taxon>Viridiplantae</taxon>
        <taxon>Streptophyta</taxon>
        <taxon>Embryophyta</taxon>
        <taxon>Tracheophyta</taxon>
        <taxon>Spermatophyta</taxon>
        <taxon>Magnoliopsida</taxon>
        <taxon>eudicotyledons</taxon>
        <taxon>Gunneridae</taxon>
        <taxon>Pentapetalae</taxon>
        <taxon>asterids</taxon>
        <taxon>lamiids</taxon>
        <taxon>Solanales</taxon>
        <taxon>Solanaceae</taxon>
        <taxon>Solanoideae</taxon>
        <taxon>Solaneae</taxon>
        <taxon>Solanum</taxon>
    </lineage>
</organism>
<evidence type="ECO:0000313" key="1">
    <source>
        <dbReference type="EMBL" id="KAK6803332.1"/>
    </source>
</evidence>
<protein>
    <submittedName>
        <fullName evidence="1">Uncharacterized protein</fullName>
    </submittedName>
</protein>
<reference evidence="1 2" key="1">
    <citation type="submission" date="2024-02" db="EMBL/GenBank/DDBJ databases">
        <title>de novo genome assembly of Solanum bulbocastanum strain 11H21.</title>
        <authorList>
            <person name="Hosaka A.J."/>
        </authorList>
    </citation>
    <scope>NUCLEOTIDE SEQUENCE [LARGE SCALE GENOMIC DNA]</scope>
    <source>
        <tissue evidence="1">Young leaves</tissue>
    </source>
</reference>